<dbReference type="Pfam" id="PF20613">
    <property type="entry name" value="HipA_2"/>
    <property type="match status" value="1"/>
</dbReference>
<dbReference type="EMBL" id="QBKR01000022">
    <property type="protein sequence ID" value="PTX55119.1"/>
    <property type="molecule type" value="Genomic_DNA"/>
</dbReference>
<dbReference type="Proteomes" id="UP000244240">
    <property type="component" value="Unassembled WGS sequence"/>
</dbReference>
<name>A0A2T6BGD3_9BACL</name>
<protein>
    <recommendedName>
        <fullName evidence="1">HipA-like kinase domain-containing protein</fullName>
    </recommendedName>
</protein>
<accession>A0A2T6BGD3</accession>
<proteinExistence type="predicted"/>
<feature type="domain" description="HipA-like kinase" evidence="1">
    <location>
        <begin position="10"/>
        <end position="166"/>
    </location>
</feature>
<dbReference type="Gene3D" id="1.10.1070.20">
    <property type="match status" value="1"/>
</dbReference>
<sequence length="259" mass="30574">MREIQPVRHIQRIPRGSSRPQLILFSDGRKYIVKFKNNAQGTRALVNEYVAGRLARLLNLPVPPFQIVYIPQTFVRANPILSQYNFAPGHQFASEFMHNCTLNPDKRRLPVRANIINGGQLAGIMVFDQWVNNIDRKIRNVLFKKTSRQGRYKIYMIDHGHSFSCHSFRNRLNRLNCNWTPHTLRYLPQKLKPNAFYQWCLNQLRSPDELLRFVKRIEQLPDQQIYKVISSIPKDWNVSQVEKNSLYAYLIKAKKMLRI</sequence>
<evidence type="ECO:0000313" key="3">
    <source>
        <dbReference type="Proteomes" id="UP000244240"/>
    </source>
</evidence>
<comment type="caution">
    <text evidence="2">The sequence shown here is derived from an EMBL/GenBank/DDBJ whole genome shotgun (WGS) entry which is preliminary data.</text>
</comment>
<evidence type="ECO:0000313" key="2">
    <source>
        <dbReference type="EMBL" id="PTX55119.1"/>
    </source>
</evidence>
<evidence type="ECO:0000259" key="1">
    <source>
        <dbReference type="Pfam" id="PF20613"/>
    </source>
</evidence>
<gene>
    <name evidence="2" type="ORF">C8P63_12279</name>
</gene>
<dbReference type="AlphaFoldDB" id="A0A2T6BGD3"/>
<reference evidence="2 3" key="1">
    <citation type="submission" date="2018-04" db="EMBL/GenBank/DDBJ databases">
        <title>Genomic Encyclopedia of Archaeal and Bacterial Type Strains, Phase II (KMG-II): from individual species to whole genera.</title>
        <authorList>
            <person name="Goeker M."/>
        </authorList>
    </citation>
    <scope>NUCLEOTIDE SEQUENCE [LARGE SCALE GENOMIC DNA]</scope>
    <source>
        <strain evidence="2 3">DSM 45787</strain>
    </source>
</reference>
<keyword evidence="3" id="KW-1185">Reference proteome</keyword>
<dbReference type="RefSeq" id="WP_108025381.1">
    <property type="nucleotide sequence ID" value="NZ_QBKR01000022.1"/>
</dbReference>
<organism evidence="2 3">
    <name type="scientific">Melghirimyces profundicolus</name>
    <dbReference type="NCBI Taxonomy" id="1242148"/>
    <lineage>
        <taxon>Bacteria</taxon>
        <taxon>Bacillati</taxon>
        <taxon>Bacillota</taxon>
        <taxon>Bacilli</taxon>
        <taxon>Bacillales</taxon>
        <taxon>Thermoactinomycetaceae</taxon>
        <taxon>Melghirimyces</taxon>
    </lineage>
</organism>
<dbReference type="InterPro" id="IPR046748">
    <property type="entry name" value="HipA_2"/>
</dbReference>